<evidence type="ECO:0000313" key="3">
    <source>
        <dbReference type="Proteomes" id="UP000643525"/>
    </source>
</evidence>
<name>A0ABR9JAL5_9MICC</name>
<dbReference type="SUPFAM" id="SSF54631">
    <property type="entry name" value="CBS-domain pair"/>
    <property type="match status" value="1"/>
</dbReference>
<feature type="domain" description="CBS" evidence="1">
    <location>
        <begin position="82"/>
        <end position="123"/>
    </location>
</feature>
<sequence length="142" mass="16174">MNTLIRDLLRPVGHSVCETQSVDAAFRSLNITQADEVVVRDLFDRPLGFVTREDIERFKDARPRDWARKCCAQLVDRMPSLLNPEDPLESAVEYYRDYGIRPLVISSQSEAVGVLHPTDVFQWCAQHDANLVEELAHRALPA</sequence>
<dbReference type="InterPro" id="IPR000644">
    <property type="entry name" value="CBS_dom"/>
</dbReference>
<dbReference type="Proteomes" id="UP000643525">
    <property type="component" value="Unassembled WGS sequence"/>
</dbReference>
<evidence type="ECO:0000259" key="1">
    <source>
        <dbReference type="Pfam" id="PF00571"/>
    </source>
</evidence>
<dbReference type="InterPro" id="IPR046342">
    <property type="entry name" value="CBS_dom_sf"/>
</dbReference>
<protein>
    <submittedName>
        <fullName evidence="2">Transcriptional regulator</fullName>
    </submittedName>
</protein>
<proteinExistence type="predicted"/>
<accession>A0ABR9JAL5</accession>
<organism evidence="2 3">
    <name type="scientific">Nesterenkonia lutea</name>
    <dbReference type="NCBI Taxonomy" id="272919"/>
    <lineage>
        <taxon>Bacteria</taxon>
        <taxon>Bacillati</taxon>
        <taxon>Actinomycetota</taxon>
        <taxon>Actinomycetes</taxon>
        <taxon>Micrococcales</taxon>
        <taxon>Micrococcaceae</taxon>
        <taxon>Nesterenkonia</taxon>
    </lineage>
</organism>
<keyword evidence="3" id="KW-1185">Reference proteome</keyword>
<comment type="caution">
    <text evidence="2">The sequence shown here is derived from an EMBL/GenBank/DDBJ whole genome shotgun (WGS) entry which is preliminary data.</text>
</comment>
<evidence type="ECO:0000313" key="2">
    <source>
        <dbReference type="EMBL" id="MBE1522964.1"/>
    </source>
</evidence>
<dbReference type="EMBL" id="JADBED010000001">
    <property type="protein sequence ID" value="MBE1522964.1"/>
    <property type="molecule type" value="Genomic_DNA"/>
</dbReference>
<dbReference type="Pfam" id="PF00571">
    <property type="entry name" value="CBS"/>
    <property type="match status" value="1"/>
</dbReference>
<dbReference type="Gene3D" id="3.10.580.10">
    <property type="entry name" value="CBS-domain"/>
    <property type="match status" value="1"/>
</dbReference>
<dbReference type="RefSeq" id="WP_192594188.1">
    <property type="nucleotide sequence ID" value="NZ_BAAALJ010000008.1"/>
</dbReference>
<gene>
    <name evidence="2" type="ORF">H4W27_000082</name>
</gene>
<reference evidence="2 3" key="1">
    <citation type="submission" date="2020-10" db="EMBL/GenBank/DDBJ databases">
        <title>Sequencing the genomes of 1000 actinobacteria strains.</title>
        <authorList>
            <person name="Klenk H.-P."/>
        </authorList>
    </citation>
    <scope>NUCLEOTIDE SEQUENCE [LARGE SCALE GENOMIC DNA]</scope>
    <source>
        <strain evidence="2 3">DSM 15666</strain>
    </source>
</reference>